<evidence type="ECO:0000313" key="1">
    <source>
        <dbReference type="EMBL" id="KAI5650754.1"/>
    </source>
</evidence>
<dbReference type="Proteomes" id="UP001060085">
    <property type="component" value="Linkage Group LG08"/>
</dbReference>
<name>A0ACB9ZTR6_CATRO</name>
<evidence type="ECO:0000313" key="2">
    <source>
        <dbReference type="Proteomes" id="UP001060085"/>
    </source>
</evidence>
<protein>
    <submittedName>
        <fullName evidence="1">Uncharacterized protein</fullName>
    </submittedName>
</protein>
<reference evidence="2" key="1">
    <citation type="journal article" date="2023" name="Nat. Plants">
        <title>Single-cell RNA sequencing provides a high-resolution roadmap for understanding the multicellular compartmentation of specialized metabolism.</title>
        <authorList>
            <person name="Sun S."/>
            <person name="Shen X."/>
            <person name="Li Y."/>
            <person name="Li Y."/>
            <person name="Wang S."/>
            <person name="Li R."/>
            <person name="Zhang H."/>
            <person name="Shen G."/>
            <person name="Guo B."/>
            <person name="Wei J."/>
            <person name="Xu J."/>
            <person name="St-Pierre B."/>
            <person name="Chen S."/>
            <person name="Sun C."/>
        </authorList>
    </citation>
    <scope>NUCLEOTIDE SEQUENCE [LARGE SCALE GENOMIC DNA]</scope>
</reference>
<proteinExistence type="predicted"/>
<gene>
    <name evidence="1" type="ORF">M9H77_36759</name>
</gene>
<accession>A0ACB9ZTR6</accession>
<organism evidence="1 2">
    <name type="scientific">Catharanthus roseus</name>
    <name type="common">Madagascar periwinkle</name>
    <name type="synonym">Vinca rosea</name>
    <dbReference type="NCBI Taxonomy" id="4058"/>
    <lineage>
        <taxon>Eukaryota</taxon>
        <taxon>Viridiplantae</taxon>
        <taxon>Streptophyta</taxon>
        <taxon>Embryophyta</taxon>
        <taxon>Tracheophyta</taxon>
        <taxon>Spermatophyta</taxon>
        <taxon>Magnoliopsida</taxon>
        <taxon>eudicotyledons</taxon>
        <taxon>Gunneridae</taxon>
        <taxon>Pentapetalae</taxon>
        <taxon>asterids</taxon>
        <taxon>lamiids</taxon>
        <taxon>Gentianales</taxon>
        <taxon>Apocynaceae</taxon>
        <taxon>Rauvolfioideae</taxon>
        <taxon>Vinceae</taxon>
        <taxon>Catharanthinae</taxon>
        <taxon>Catharanthus</taxon>
    </lineage>
</organism>
<keyword evidence="2" id="KW-1185">Reference proteome</keyword>
<sequence length="162" mass="18436">MHLCKPVITTLASHFKLSDKTCPKTESEKRDMANIPYRMVIGSWLLRYINGTLDLGLHYHNWSDFELIGFVDLDFAGDKDGNCISWKSQLQPVVSLSTTEAEYITATEVIKEAIWLQREKVSSGLVDIDKISTDNNPTDFGTKIVNTDKFMFCRDFLHLDAV</sequence>
<dbReference type="EMBL" id="CM044708">
    <property type="protein sequence ID" value="KAI5650754.1"/>
    <property type="molecule type" value="Genomic_DNA"/>
</dbReference>
<comment type="caution">
    <text evidence="1">The sequence shown here is derived from an EMBL/GenBank/DDBJ whole genome shotgun (WGS) entry which is preliminary data.</text>
</comment>